<evidence type="ECO:0000256" key="2">
    <source>
        <dbReference type="SAM" id="Coils"/>
    </source>
</evidence>
<feature type="region of interest" description="Disordered" evidence="3">
    <location>
        <begin position="542"/>
        <end position="569"/>
    </location>
</feature>
<dbReference type="GO" id="GO:0008284">
    <property type="term" value="P:positive regulation of cell population proliferation"/>
    <property type="evidence" value="ECO:0007669"/>
    <property type="project" value="TreeGrafter"/>
</dbReference>
<reference evidence="4" key="1">
    <citation type="submission" date="2020-04" db="EMBL/GenBank/DDBJ databases">
        <authorList>
            <person name="Neveu A P."/>
        </authorList>
    </citation>
    <scope>NUCLEOTIDE SEQUENCE</scope>
    <source>
        <tissue evidence="4">Whole embryo</tissue>
    </source>
</reference>
<dbReference type="PANTHER" id="PTHR46745:SF1">
    <property type="entry name" value="TSC22 DOMAIN FAMILY PROTEIN 1"/>
    <property type="match status" value="1"/>
</dbReference>
<feature type="region of interest" description="Disordered" evidence="3">
    <location>
        <begin position="1"/>
        <end position="197"/>
    </location>
</feature>
<dbReference type="GO" id="GO:0043066">
    <property type="term" value="P:negative regulation of apoptotic process"/>
    <property type="evidence" value="ECO:0007669"/>
    <property type="project" value="TreeGrafter"/>
</dbReference>
<dbReference type="GO" id="GO:0005634">
    <property type="term" value="C:nucleus"/>
    <property type="evidence" value="ECO:0007669"/>
    <property type="project" value="TreeGrafter"/>
</dbReference>
<evidence type="ECO:0000256" key="3">
    <source>
        <dbReference type="SAM" id="MobiDB-lite"/>
    </source>
</evidence>
<name>A0A6F9DVU3_9ASCI</name>
<sequence>MEPHKKESGTQNGNSSLQPSQGVLESGTVAVQSEASTISGNEKFNANQESMPDSIPGQVTHQPLQAPATQQPSKKKGFQITSVKDPGDGEESADELDESHTSYSDMSYSRTTDMDHDQESSASEDTLNTTVQDGISQLVSGQAPTVTNALDGSVKGGGVKPTAQNVVVNHSQTGQLDLSKDNEQKKDNVKSPAGTPAVDAKELLLGDKAPTLPQNSQSAQTKAPTKVVGSTSNTSHTTDTTTTTTSTAAGSKVTTSTSGSLAKGGASRVYKVVKRESFQPVKRERARWTCFDYLDAQSPNLVFVAHSASDTRLNYHEPPMHPANNLPTSMSATSVLSSSSSFNLQHSDSSSSIIRESFHNAAMVTSVQHSASTSSVNYDLENRKMQRLTNVRPLDETEEKRRLSLEERTEASGQDVIKSAIQSYVDLSTSEDEGSSTRSVRIDNKIEAAMDLVKKHLMLAVRDEVDELKEKIVELQDDNLKMKKENDLLKGVLTPEQQNAVQQVLSRSFTQPQKSTSLQPSQTTIPGYNLPIQGIQSLDIAAPTPNQVTPTQQPLATGQANPTIHHGYAQQPAANTGNIQLQPMHLNPALITAQGSIPILQQQPQQQGQQQPPNATLAQKPGALAAITTVQSQFQQTQSLYQPVSVTQQAQLTQQQVQALLQQQQQQQQVYPQAAAQQGYQAQASTPTVGSQQPVQASQHLPTQATTYQGQPGALAGSYAPTQTPFPPQQPQTRPVAQSGTALGMPRQQQQQQQGTNVAASITSPTNSGPTLNQPQQTFQASTPTHVTNPASTYSTFIQTSAATSGGKPTEPRVTQS</sequence>
<feature type="compositionally biased region" description="Polar residues" evidence="3">
    <location>
        <begin position="9"/>
        <end position="72"/>
    </location>
</feature>
<feature type="coiled-coil region" evidence="2">
    <location>
        <begin position="458"/>
        <end position="485"/>
    </location>
</feature>
<dbReference type="PANTHER" id="PTHR46745">
    <property type="entry name" value="TSC22 DOMAIN FAMILY PROTEIN 1"/>
    <property type="match status" value="1"/>
</dbReference>
<dbReference type="InterPro" id="IPR000580">
    <property type="entry name" value="TSC22/Bun"/>
</dbReference>
<proteinExistence type="evidence at transcript level"/>
<gene>
    <name evidence="4" type="primary">Tsc22d1</name>
</gene>
<feature type="region of interest" description="Disordered" evidence="3">
    <location>
        <begin position="392"/>
        <end position="412"/>
    </location>
</feature>
<dbReference type="Gene3D" id="1.20.5.490">
    <property type="entry name" value="Single helix bin"/>
    <property type="match status" value="1"/>
</dbReference>
<evidence type="ECO:0000313" key="4">
    <source>
        <dbReference type="EMBL" id="CAB3267291.1"/>
    </source>
</evidence>
<dbReference type="AlphaFoldDB" id="A0A6F9DVU3"/>
<accession>A0A6F9DVU3</accession>
<protein>
    <recommendedName>
        <fullName evidence="1">TSC22 domain family protein 1</fullName>
    </recommendedName>
</protein>
<feature type="compositionally biased region" description="Basic and acidic residues" evidence="3">
    <location>
        <begin position="393"/>
        <end position="410"/>
    </location>
</feature>
<feature type="compositionally biased region" description="Low complexity" evidence="3">
    <location>
        <begin position="230"/>
        <end position="260"/>
    </location>
</feature>
<dbReference type="SUPFAM" id="SSF58026">
    <property type="entry name" value="Delta-sleep-inducing peptide immunoreactive peptide"/>
    <property type="match status" value="1"/>
</dbReference>
<dbReference type="Pfam" id="PF01166">
    <property type="entry name" value="TSC22"/>
    <property type="match status" value="1"/>
</dbReference>
<feature type="region of interest" description="Disordered" evidence="3">
    <location>
        <begin position="209"/>
        <end position="266"/>
    </location>
</feature>
<organism evidence="4">
    <name type="scientific">Phallusia mammillata</name>
    <dbReference type="NCBI Taxonomy" id="59560"/>
    <lineage>
        <taxon>Eukaryota</taxon>
        <taxon>Metazoa</taxon>
        <taxon>Chordata</taxon>
        <taxon>Tunicata</taxon>
        <taxon>Ascidiacea</taxon>
        <taxon>Phlebobranchia</taxon>
        <taxon>Ascidiidae</taxon>
        <taxon>Phallusia</taxon>
    </lineage>
</organism>
<feature type="compositionally biased region" description="Polar residues" evidence="3">
    <location>
        <begin position="120"/>
        <end position="150"/>
    </location>
</feature>
<dbReference type="EMBL" id="LR791429">
    <property type="protein sequence ID" value="CAB3267291.1"/>
    <property type="molecule type" value="mRNA"/>
</dbReference>
<feature type="compositionally biased region" description="Low complexity" evidence="3">
    <location>
        <begin position="543"/>
        <end position="554"/>
    </location>
</feature>
<dbReference type="CDD" id="cd21936">
    <property type="entry name" value="ZIP_TSC22D"/>
    <property type="match status" value="1"/>
</dbReference>
<feature type="region of interest" description="Disordered" evidence="3">
    <location>
        <begin position="509"/>
        <end position="529"/>
    </location>
</feature>
<feature type="compositionally biased region" description="Polar residues" evidence="3">
    <location>
        <begin position="755"/>
        <end position="804"/>
    </location>
</feature>
<feature type="region of interest" description="Disordered" evidence="3">
    <location>
        <begin position="707"/>
        <end position="817"/>
    </location>
</feature>
<feature type="compositionally biased region" description="Polar residues" evidence="3">
    <location>
        <begin position="212"/>
        <end position="223"/>
    </location>
</feature>
<feature type="compositionally biased region" description="Acidic residues" evidence="3">
    <location>
        <begin position="88"/>
        <end position="97"/>
    </location>
</feature>
<feature type="compositionally biased region" description="Basic and acidic residues" evidence="3">
    <location>
        <begin position="178"/>
        <end position="189"/>
    </location>
</feature>
<feature type="compositionally biased region" description="Polar residues" evidence="3">
    <location>
        <begin position="101"/>
        <end position="111"/>
    </location>
</feature>
<dbReference type="GO" id="GO:0005829">
    <property type="term" value="C:cytosol"/>
    <property type="evidence" value="ECO:0007669"/>
    <property type="project" value="TreeGrafter"/>
</dbReference>
<feature type="compositionally biased region" description="Polar residues" evidence="3">
    <location>
        <begin position="162"/>
        <end position="176"/>
    </location>
</feature>
<evidence type="ECO:0000256" key="1">
    <source>
        <dbReference type="ARBA" id="ARBA00039911"/>
    </source>
</evidence>
<dbReference type="GO" id="GO:0006357">
    <property type="term" value="P:regulation of transcription by RNA polymerase II"/>
    <property type="evidence" value="ECO:0007669"/>
    <property type="project" value="InterPro"/>
</dbReference>
<keyword evidence="2" id="KW-0175">Coiled coil</keyword>
<feature type="compositionally biased region" description="Polar residues" evidence="3">
    <location>
        <begin position="509"/>
        <end position="526"/>
    </location>
</feature>